<dbReference type="Proteomes" id="UP000502996">
    <property type="component" value="Chromosome"/>
</dbReference>
<keyword evidence="2" id="KW-1185">Reference proteome</keyword>
<evidence type="ECO:0000313" key="1">
    <source>
        <dbReference type="EMBL" id="QIG45757.1"/>
    </source>
</evidence>
<sequence length="90" mass="9053">MDAVVDAVLAVPGVHGLHAGLLGDAATYLPGRRVAGVRRDEDGWELHLVLDWGAPVAATTAAVRTALAGLVSGPLTLTVEDVAPPAALAP</sequence>
<organism evidence="1 2">
    <name type="scientific">Nocardioides anomalus</name>
    <dbReference type="NCBI Taxonomy" id="2712223"/>
    <lineage>
        <taxon>Bacteria</taxon>
        <taxon>Bacillati</taxon>
        <taxon>Actinomycetota</taxon>
        <taxon>Actinomycetes</taxon>
        <taxon>Propionibacteriales</taxon>
        <taxon>Nocardioidaceae</taxon>
        <taxon>Nocardioides</taxon>
    </lineage>
</organism>
<gene>
    <name evidence="1" type="ORF">G5V58_04685</name>
</gene>
<proteinExistence type="predicted"/>
<protein>
    <recommendedName>
        <fullName evidence="3">Asp23/Gls24 family envelope stress response protein</fullName>
    </recommendedName>
</protein>
<reference evidence="1 2" key="1">
    <citation type="submission" date="2020-02" db="EMBL/GenBank/DDBJ databases">
        <title>Full genome sequence of Nocardioides sp. R-3366.</title>
        <authorList>
            <person name="Im W.-T."/>
        </authorList>
    </citation>
    <scope>NUCLEOTIDE SEQUENCE [LARGE SCALE GENOMIC DNA]</scope>
    <source>
        <strain evidence="1 2">R-3366</strain>
    </source>
</reference>
<accession>A0A6G6WKS5</accession>
<evidence type="ECO:0008006" key="3">
    <source>
        <dbReference type="Google" id="ProtNLM"/>
    </source>
</evidence>
<dbReference type="KEGG" id="nano:G5V58_04685"/>
<evidence type="ECO:0000313" key="2">
    <source>
        <dbReference type="Proteomes" id="UP000502996"/>
    </source>
</evidence>
<dbReference type="EMBL" id="CP049257">
    <property type="protein sequence ID" value="QIG45757.1"/>
    <property type="molecule type" value="Genomic_DNA"/>
</dbReference>
<name>A0A6G6WKS5_9ACTN</name>
<dbReference type="AlphaFoldDB" id="A0A6G6WKS5"/>